<dbReference type="Proteomes" id="UP000046393">
    <property type="component" value="Unplaced"/>
</dbReference>
<name>A0A0N5ACX4_9BILA</name>
<organism evidence="1 2">
    <name type="scientific">Syphacia muris</name>
    <dbReference type="NCBI Taxonomy" id="451379"/>
    <lineage>
        <taxon>Eukaryota</taxon>
        <taxon>Metazoa</taxon>
        <taxon>Ecdysozoa</taxon>
        <taxon>Nematoda</taxon>
        <taxon>Chromadorea</taxon>
        <taxon>Rhabditida</taxon>
        <taxon>Spirurina</taxon>
        <taxon>Oxyuridomorpha</taxon>
        <taxon>Oxyuroidea</taxon>
        <taxon>Oxyuridae</taxon>
        <taxon>Syphacia</taxon>
    </lineage>
</organism>
<sequence>MTGRDAVTRVLLTDNEIRNQPQRSDPVFTNKKGFPWLAFCLQMKDYTKNFLIFWSYQKKQCQFVHLLLSREILHIS</sequence>
<accession>A0A0N5ACX4</accession>
<dbReference type="WBParaSite" id="SMUV_0000200401-mRNA-1">
    <property type="protein sequence ID" value="SMUV_0000200401-mRNA-1"/>
    <property type="gene ID" value="SMUV_0000200401"/>
</dbReference>
<keyword evidence="1" id="KW-1185">Reference proteome</keyword>
<protein>
    <submittedName>
        <fullName evidence="2">Uncharacterized protein</fullName>
    </submittedName>
</protein>
<reference evidence="2" key="1">
    <citation type="submission" date="2017-02" db="UniProtKB">
        <authorList>
            <consortium name="WormBaseParasite"/>
        </authorList>
    </citation>
    <scope>IDENTIFICATION</scope>
</reference>
<dbReference type="AlphaFoldDB" id="A0A0N5ACX4"/>
<evidence type="ECO:0000313" key="1">
    <source>
        <dbReference type="Proteomes" id="UP000046393"/>
    </source>
</evidence>
<evidence type="ECO:0000313" key="2">
    <source>
        <dbReference type="WBParaSite" id="SMUV_0000200401-mRNA-1"/>
    </source>
</evidence>
<proteinExistence type="predicted"/>